<protein>
    <submittedName>
        <fullName evidence="1">Uncharacterized protein</fullName>
    </submittedName>
</protein>
<sequence length="77" mass="8988">MEAVARVYKFLEEEQEIAVTIPIDSKSRNEIGPKVASKRFRAYLCHLGYSFYAEAKEYVLETYLTKRRADRLPALMI</sequence>
<comment type="caution">
    <text evidence="1">The sequence shown here is derived from an EMBL/GenBank/DDBJ whole genome shotgun (WGS) entry which is preliminary data.</text>
</comment>
<evidence type="ECO:0000313" key="1">
    <source>
        <dbReference type="EMBL" id="GAD04558.1"/>
    </source>
</evidence>
<proteinExistence type="predicted"/>
<accession>S4N6R5</accession>
<organism evidence="1 2">
    <name type="scientific">Porphyromonas crevioricanis JCM 15906</name>
    <dbReference type="NCBI Taxonomy" id="1305617"/>
    <lineage>
        <taxon>Bacteria</taxon>
        <taxon>Pseudomonadati</taxon>
        <taxon>Bacteroidota</taxon>
        <taxon>Bacteroidia</taxon>
        <taxon>Bacteroidales</taxon>
        <taxon>Porphyromonadaceae</taxon>
        <taxon>Porphyromonas</taxon>
    </lineage>
</organism>
<dbReference type="EMBL" id="BAOU01000007">
    <property type="protein sequence ID" value="GAD04558.1"/>
    <property type="molecule type" value="Genomic_DNA"/>
</dbReference>
<reference evidence="2" key="1">
    <citation type="journal article" date="2013" name="Genome">
        <title>Draft Genome Sequences of Porphyromonas crevioricanis JCM 15906T and Porphyromonas cansulci JCM 13913T Isolated from a Canine Oral Cavity.</title>
        <authorList>
            <person name="Sakamoto M."/>
            <person name="Tanaka N."/>
            <person name="Shiwa Y."/>
            <person name="Yoshikawa H."/>
            <person name="Ohkuma M."/>
        </authorList>
    </citation>
    <scope>NUCLEOTIDE SEQUENCE [LARGE SCALE GENOMIC DNA]</scope>
    <source>
        <strain evidence="2">JCM 15906</strain>
    </source>
</reference>
<evidence type="ECO:0000313" key="2">
    <source>
        <dbReference type="Proteomes" id="UP000018031"/>
    </source>
</evidence>
<name>S4N6R5_9PORP</name>
<gene>
    <name evidence="1" type="ORF">PORCRE_246</name>
</gene>
<reference evidence="1 2" key="2">
    <citation type="journal article" date="2013" name="Genome Announc.">
        <title>Draft Genome Sequences of Porphyromonas crevioricanis JCM 15906T and Porphyromonas cansulci JCM 13913T Isolated from a Canine Oral Cavity.</title>
        <authorList>
            <person name="Sakamoto M."/>
            <person name="Tanaka N."/>
            <person name="Shiwa Y."/>
            <person name="Yoshikawa H."/>
            <person name="Ohkuma M."/>
        </authorList>
    </citation>
    <scope>NUCLEOTIDE SEQUENCE [LARGE SCALE GENOMIC DNA]</scope>
    <source>
        <strain evidence="1 2">JCM 15906</strain>
    </source>
</reference>
<dbReference type="AlphaFoldDB" id="S4N6R5"/>
<dbReference type="Proteomes" id="UP000018031">
    <property type="component" value="Unassembled WGS sequence"/>
</dbReference>